<dbReference type="OrthoDB" id="1682087at2"/>
<name>A0A292YQW2_9BACL</name>
<comment type="caution">
    <text evidence="1">The sequence shown here is derived from an EMBL/GenBank/DDBJ whole genome shotgun (WGS) entry which is preliminary data.</text>
</comment>
<dbReference type="Proteomes" id="UP000217785">
    <property type="component" value="Unassembled WGS sequence"/>
</dbReference>
<evidence type="ECO:0000313" key="2">
    <source>
        <dbReference type="Proteomes" id="UP000217785"/>
    </source>
</evidence>
<reference evidence="2" key="1">
    <citation type="submission" date="2017-07" db="EMBL/GenBank/DDBJ databases">
        <title>Draft genome sequence of Effusibacillus lacus strain skLN1.</title>
        <authorList>
            <person name="Watanabe M."/>
            <person name="Kojima H."/>
            <person name="Fukui M."/>
        </authorList>
    </citation>
    <scope>NUCLEOTIDE SEQUENCE [LARGE SCALE GENOMIC DNA]</scope>
    <source>
        <strain evidence="2">skLN1</strain>
    </source>
</reference>
<dbReference type="EMBL" id="BDUF01000086">
    <property type="protein sequence ID" value="GAX91299.1"/>
    <property type="molecule type" value="Genomic_DNA"/>
</dbReference>
<dbReference type="RefSeq" id="WP_096183016.1">
    <property type="nucleotide sequence ID" value="NZ_BDUF01000086.1"/>
</dbReference>
<gene>
    <name evidence="1" type="ORF">EFBL_2965</name>
</gene>
<protein>
    <submittedName>
        <fullName evidence="1">Uncharacterized protein</fullName>
    </submittedName>
</protein>
<organism evidence="1 2">
    <name type="scientific">Effusibacillus lacus</name>
    <dbReference type="NCBI Taxonomy" id="1348429"/>
    <lineage>
        <taxon>Bacteria</taxon>
        <taxon>Bacillati</taxon>
        <taxon>Bacillota</taxon>
        <taxon>Bacilli</taxon>
        <taxon>Bacillales</taxon>
        <taxon>Alicyclobacillaceae</taxon>
        <taxon>Effusibacillus</taxon>
    </lineage>
</organism>
<dbReference type="AlphaFoldDB" id="A0A292YQW2"/>
<proteinExistence type="predicted"/>
<sequence length="149" mass="17746">MPRLEYRLLDEDKGFPVLYYYDMIDKDEISLRFACDYFVKDKVVYEKTSCAIELPNYIIYVKPAEDEQVVDPGVLSAPRWGGIRIEVREFREGTAFYPIIHTYDFLDDDDALLHLQSDYLYLYGREWMKTSTEVDEDRKVYVFYAQPTT</sequence>
<evidence type="ECO:0000313" key="1">
    <source>
        <dbReference type="EMBL" id="GAX91299.1"/>
    </source>
</evidence>
<accession>A0A292YQW2</accession>
<keyword evidence="2" id="KW-1185">Reference proteome</keyword>